<proteinExistence type="predicted"/>
<evidence type="ECO:0008006" key="8">
    <source>
        <dbReference type="Google" id="ProtNLM"/>
    </source>
</evidence>
<keyword evidence="7" id="KW-1185">Reference proteome</keyword>
<dbReference type="PANTHER" id="PTHR46561:SF11">
    <property type="entry name" value="SERPENTINE RECEPTOR CLASS ALPHA_BETA-14"/>
    <property type="match status" value="1"/>
</dbReference>
<sequence length="356" mass="40741">MERIWAVGYKSALWFELVTYSISLPLEVYLIACLRKSSLLHGNLKIMMINLCVTMIVFALSHIGMYIDSELQLLGVGVDNIACRFAQGFFRVTFDCATNMTGIWMMLFTAERAIATCVPQSYEKKKEMKRVTLTIASLWTVSLAIAAVSWFLFHVRVDSCIPTTSPPSSSFIYANHIAMILLAGIALFGVTFAACFLITLLCRNIKQRKRCDIGQLNLRYQYSENIFTIRFLMPITALYAVLLLFCIFCLIMYHLERHSPNENTVKLLFYEKSLFASISFFSIAYPFICFLMHRPIRDKVSSDLCFLAKVLRSDSKQKGTTTVVVRSVSGKQLCFKDETSMYFTHLNTFWNVNNKH</sequence>
<feature type="transmembrane region" description="Helical" evidence="5">
    <location>
        <begin position="231"/>
        <end position="253"/>
    </location>
</feature>
<dbReference type="EMBL" id="JAUCMV010000003">
    <property type="protein sequence ID" value="KAK0412009.1"/>
    <property type="molecule type" value="Genomic_DNA"/>
</dbReference>
<evidence type="ECO:0000256" key="2">
    <source>
        <dbReference type="ARBA" id="ARBA00022692"/>
    </source>
</evidence>
<gene>
    <name evidence="6" type="ORF">QR680_005978</name>
</gene>
<protein>
    <recommendedName>
        <fullName evidence="8">G-protein coupled receptors family 1 profile domain-containing protein</fullName>
    </recommendedName>
</protein>
<evidence type="ECO:0000256" key="5">
    <source>
        <dbReference type="SAM" id="Phobius"/>
    </source>
</evidence>
<keyword evidence="3 5" id="KW-1133">Transmembrane helix</keyword>
<feature type="transmembrane region" description="Helical" evidence="5">
    <location>
        <begin position="87"/>
        <end position="110"/>
    </location>
</feature>
<evidence type="ECO:0000256" key="3">
    <source>
        <dbReference type="ARBA" id="ARBA00022989"/>
    </source>
</evidence>
<evidence type="ECO:0000313" key="6">
    <source>
        <dbReference type="EMBL" id="KAK0412009.1"/>
    </source>
</evidence>
<dbReference type="GO" id="GO:0016020">
    <property type="term" value="C:membrane"/>
    <property type="evidence" value="ECO:0007669"/>
    <property type="project" value="UniProtKB-SubCell"/>
</dbReference>
<evidence type="ECO:0000313" key="7">
    <source>
        <dbReference type="Proteomes" id="UP001175271"/>
    </source>
</evidence>
<comment type="subcellular location">
    <subcellularLocation>
        <location evidence="1">Membrane</location>
        <topology evidence="1">Multi-pass membrane protein</topology>
    </subcellularLocation>
</comment>
<dbReference type="InterPro" id="IPR019408">
    <property type="entry name" value="7TM_GPCR_serpentine_rcpt_Srab"/>
</dbReference>
<name>A0AA39LWM2_9BILA</name>
<dbReference type="SUPFAM" id="SSF81321">
    <property type="entry name" value="Family A G protein-coupled receptor-like"/>
    <property type="match status" value="1"/>
</dbReference>
<dbReference type="Proteomes" id="UP001175271">
    <property type="component" value="Unassembled WGS sequence"/>
</dbReference>
<evidence type="ECO:0000256" key="4">
    <source>
        <dbReference type="ARBA" id="ARBA00023136"/>
    </source>
</evidence>
<dbReference type="AlphaFoldDB" id="A0AA39LWM2"/>
<keyword evidence="2 5" id="KW-0812">Transmembrane</keyword>
<dbReference type="Gene3D" id="1.20.1070.10">
    <property type="entry name" value="Rhodopsin 7-helix transmembrane proteins"/>
    <property type="match status" value="1"/>
</dbReference>
<evidence type="ECO:0000256" key="1">
    <source>
        <dbReference type="ARBA" id="ARBA00004141"/>
    </source>
</evidence>
<dbReference type="Pfam" id="PF10292">
    <property type="entry name" value="7TM_GPCR_Srab"/>
    <property type="match status" value="1"/>
</dbReference>
<feature type="transmembrane region" description="Helical" evidence="5">
    <location>
        <begin position="273"/>
        <end position="292"/>
    </location>
</feature>
<organism evidence="6 7">
    <name type="scientific">Steinernema hermaphroditum</name>
    <dbReference type="NCBI Taxonomy" id="289476"/>
    <lineage>
        <taxon>Eukaryota</taxon>
        <taxon>Metazoa</taxon>
        <taxon>Ecdysozoa</taxon>
        <taxon>Nematoda</taxon>
        <taxon>Chromadorea</taxon>
        <taxon>Rhabditida</taxon>
        <taxon>Tylenchina</taxon>
        <taxon>Panagrolaimomorpha</taxon>
        <taxon>Strongyloidoidea</taxon>
        <taxon>Steinernematidae</taxon>
        <taxon>Steinernema</taxon>
    </lineage>
</organism>
<feature type="transmembrane region" description="Helical" evidence="5">
    <location>
        <begin position="131"/>
        <end position="153"/>
    </location>
</feature>
<comment type="caution">
    <text evidence="6">The sequence shown here is derived from an EMBL/GenBank/DDBJ whole genome shotgun (WGS) entry which is preliminary data.</text>
</comment>
<keyword evidence="4 5" id="KW-0472">Membrane</keyword>
<feature type="transmembrane region" description="Helical" evidence="5">
    <location>
        <begin position="46"/>
        <end position="67"/>
    </location>
</feature>
<feature type="transmembrane region" description="Helical" evidence="5">
    <location>
        <begin position="12"/>
        <end position="34"/>
    </location>
</feature>
<reference evidence="6" key="1">
    <citation type="submission" date="2023-06" db="EMBL/GenBank/DDBJ databases">
        <title>Genomic analysis of the entomopathogenic nematode Steinernema hermaphroditum.</title>
        <authorList>
            <person name="Schwarz E.M."/>
            <person name="Heppert J.K."/>
            <person name="Baniya A."/>
            <person name="Schwartz H.T."/>
            <person name="Tan C.-H."/>
            <person name="Antoshechkin I."/>
            <person name="Sternberg P.W."/>
            <person name="Goodrich-Blair H."/>
            <person name="Dillman A.R."/>
        </authorList>
    </citation>
    <scope>NUCLEOTIDE SEQUENCE</scope>
    <source>
        <strain evidence="6">PS9179</strain>
        <tissue evidence="6">Whole animal</tissue>
    </source>
</reference>
<accession>A0AA39LWM2</accession>
<dbReference type="PANTHER" id="PTHR46561">
    <property type="entry name" value="SERPENTINE RECEPTOR, CLASS AB (CLASS A-LIKE)-RELATED"/>
    <property type="match status" value="1"/>
</dbReference>
<dbReference type="InterPro" id="IPR053286">
    <property type="entry name" value="Nematode_rcpt-like_srab"/>
</dbReference>
<feature type="transmembrane region" description="Helical" evidence="5">
    <location>
        <begin position="173"/>
        <end position="200"/>
    </location>
</feature>